<dbReference type="InterPro" id="IPR042185">
    <property type="entry name" value="Serpin_sf_2"/>
</dbReference>
<dbReference type="InterPro" id="IPR023796">
    <property type="entry name" value="Serpin_dom"/>
</dbReference>
<dbReference type="Gene3D" id="3.30.497.10">
    <property type="entry name" value="Antithrombin, subunit I, domain 2"/>
    <property type="match status" value="1"/>
</dbReference>
<reference evidence="3" key="4">
    <citation type="submission" date="2019-03" db="UniProtKB">
        <authorList>
            <consortium name="EnsemblPlants"/>
        </authorList>
    </citation>
    <scope>IDENTIFICATION</scope>
</reference>
<dbReference type="Pfam" id="PF00079">
    <property type="entry name" value="Serpin"/>
    <property type="match status" value="1"/>
</dbReference>
<comment type="similarity">
    <text evidence="1">Belongs to the serpin family.</text>
</comment>
<reference evidence="4" key="2">
    <citation type="journal article" date="2017" name="Nat. Plants">
        <title>The Aegilops tauschii genome reveals multiple impacts of transposons.</title>
        <authorList>
            <person name="Zhao G."/>
            <person name="Zou C."/>
            <person name="Li K."/>
            <person name="Wang K."/>
            <person name="Li T."/>
            <person name="Gao L."/>
            <person name="Zhang X."/>
            <person name="Wang H."/>
            <person name="Yang Z."/>
            <person name="Liu X."/>
            <person name="Jiang W."/>
            <person name="Mao L."/>
            <person name="Kong X."/>
            <person name="Jiao Y."/>
            <person name="Jia J."/>
        </authorList>
    </citation>
    <scope>NUCLEOTIDE SEQUENCE [LARGE SCALE GENOMIC DNA]</scope>
    <source>
        <strain evidence="4">cv. AL8/78</strain>
    </source>
</reference>
<dbReference type="InterPro" id="IPR036186">
    <property type="entry name" value="Serpin_sf"/>
</dbReference>
<dbReference type="Gramene" id="AET6Gv20371300.7">
    <property type="protein sequence ID" value="AET6Gv20371300.7"/>
    <property type="gene ID" value="AET6Gv20371300"/>
</dbReference>
<evidence type="ECO:0000259" key="2">
    <source>
        <dbReference type="Pfam" id="PF00079"/>
    </source>
</evidence>
<protein>
    <recommendedName>
        <fullName evidence="2">Serpin domain-containing protein</fullName>
    </recommendedName>
</protein>
<dbReference type="EnsemblPlants" id="AET6Gv20371300.7">
    <property type="protein sequence ID" value="AET6Gv20371300.7"/>
    <property type="gene ID" value="AET6Gv20371300"/>
</dbReference>
<sequence>MCQDHDRRPTLLRKSVHQAVVNVDEEGTEAAMIIIGVIQCTGKPPSNEFVSDHPITFFMME</sequence>
<name>A0A453NGP5_AEGTS</name>
<dbReference type="Gene3D" id="2.30.39.10">
    <property type="entry name" value="Alpha-1-antitrypsin, domain 1"/>
    <property type="match status" value="1"/>
</dbReference>
<reference evidence="4" key="1">
    <citation type="journal article" date="2014" name="Science">
        <title>Ancient hybridizations among the ancestral genomes of bread wheat.</title>
        <authorList>
            <consortium name="International Wheat Genome Sequencing Consortium,"/>
            <person name="Marcussen T."/>
            <person name="Sandve S.R."/>
            <person name="Heier L."/>
            <person name="Spannagl M."/>
            <person name="Pfeifer M."/>
            <person name="Jakobsen K.S."/>
            <person name="Wulff B.B."/>
            <person name="Steuernagel B."/>
            <person name="Mayer K.F."/>
            <person name="Olsen O.A."/>
        </authorList>
    </citation>
    <scope>NUCLEOTIDE SEQUENCE [LARGE SCALE GENOMIC DNA]</scope>
    <source>
        <strain evidence="4">cv. AL8/78</strain>
    </source>
</reference>
<dbReference type="AlphaFoldDB" id="A0A453NGP5"/>
<dbReference type="InterPro" id="IPR042178">
    <property type="entry name" value="Serpin_sf_1"/>
</dbReference>
<evidence type="ECO:0000256" key="1">
    <source>
        <dbReference type="ARBA" id="ARBA00009500"/>
    </source>
</evidence>
<dbReference type="SUPFAM" id="SSF56574">
    <property type="entry name" value="Serpins"/>
    <property type="match status" value="1"/>
</dbReference>
<evidence type="ECO:0000313" key="3">
    <source>
        <dbReference type="EnsemblPlants" id="AET6Gv20371300.7"/>
    </source>
</evidence>
<dbReference type="EnsemblPlants" id="AET6Gv20371300.6">
    <property type="protein sequence ID" value="AET6Gv20371300.6"/>
    <property type="gene ID" value="AET6Gv20371300"/>
</dbReference>
<proteinExistence type="inferred from homology"/>
<keyword evidence="4" id="KW-1185">Reference proteome</keyword>
<organism evidence="3 4">
    <name type="scientific">Aegilops tauschii subsp. strangulata</name>
    <name type="common">Goatgrass</name>
    <dbReference type="NCBI Taxonomy" id="200361"/>
    <lineage>
        <taxon>Eukaryota</taxon>
        <taxon>Viridiplantae</taxon>
        <taxon>Streptophyta</taxon>
        <taxon>Embryophyta</taxon>
        <taxon>Tracheophyta</taxon>
        <taxon>Spermatophyta</taxon>
        <taxon>Magnoliopsida</taxon>
        <taxon>Liliopsida</taxon>
        <taxon>Poales</taxon>
        <taxon>Poaceae</taxon>
        <taxon>BOP clade</taxon>
        <taxon>Pooideae</taxon>
        <taxon>Triticodae</taxon>
        <taxon>Triticeae</taxon>
        <taxon>Triticinae</taxon>
        <taxon>Aegilops</taxon>
    </lineage>
</organism>
<feature type="domain" description="Serpin" evidence="2">
    <location>
        <begin position="9"/>
        <end position="60"/>
    </location>
</feature>
<dbReference type="Proteomes" id="UP000015105">
    <property type="component" value="Chromosome 6D"/>
</dbReference>
<reference evidence="3" key="5">
    <citation type="journal article" date="2021" name="G3 (Bethesda)">
        <title>Aegilops tauschii genome assembly Aet v5.0 features greater sequence contiguity and improved annotation.</title>
        <authorList>
            <person name="Wang L."/>
            <person name="Zhu T."/>
            <person name="Rodriguez J.C."/>
            <person name="Deal K.R."/>
            <person name="Dubcovsky J."/>
            <person name="McGuire P.E."/>
            <person name="Lux T."/>
            <person name="Spannagl M."/>
            <person name="Mayer K.F.X."/>
            <person name="Baldrich P."/>
            <person name="Meyers B.C."/>
            <person name="Huo N."/>
            <person name="Gu Y.Q."/>
            <person name="Zhou H."/>
            <person name="Devos K.M."/>
            <person name="Bennetzen J.L."/>
            <person name="Unver T."/>
            <person name="Budak H."/>
            <person name="Gulick P.J."/>
            <person name="Galiba G."/>
            <person name="Kalapos B."/>
            <person name="Nelson D.R."/>
            <person name="Li P."/>
            <person name="You F.M."/>
            <person name="Luo M.C."/>
            <person name="Dvorak J."/>
        </authorList>
    </citation>
    <scope>NUCLEOTIDE SEQUENCE [LARGE SCALE GENOMIC DNA]</scope>
    <source>
        <strain evidence="3">cv. AL8/78</strain>
    </source>
</reference>
<reference evidence="3" key="3">
    <citation type="journal article" date="2017" name="Nature">
        <title>Genome sequence of the progenitor of the wheat D genome Aegilops tauschii.</title>
        <authorList>
            <person name="Luo M.C."/>
            <person name="Gu Y.Q."/>
            <person name="Puiu D."/>
            <person name="Wang H."/>
            <person name="Twardziok S.O."/>
            <person name="Deal K.R."/>
            <person name="Huo N."/>
            <person name="Zhu T."/>
            <person name="Wang L."/>
            <person name="Wang Y."/>
            <person name="McGuire P.E."/>
            <person name="Liu S."/>
            <person name="Long H."/>
            <person name="Ramasamy R.K."/>
            <person name="Rodriguez J.C."/>
            <person name="Van S.L."/>
            <person name="Yuan L."/>
            <person name="Wang Z."/>
            <person name="Xia Z."/>
            <person name="Xiao L."/>
            <person name="Anderson O.D."/>
            <person name="Ouyang S."/>
            <person name="Liang Y."/>
            <person name="Zimin A.V."/>
            <person name="Pertea G."/>
            <person name="Qi P."/>
            <person name="Bennetzen J.L."/>
            <person name="Dai X."/>
            <person name="Dawson M.W."/>
            <person name="Muller H.G."/>
            <person name="Kugler K."/>
            <person name="Rivarola-Duarte L."/>
            <person name="Spannagl M."/>
            <person name="Mayer K.F.X."/>
            <person name="Lu F.H."/>
            <person name="Bevan M.W."/>
            <person name="Leroy P."/>
            <person name="Li P."/>
            <person name="You F.M."/>
            <person name="Sun Q."/>
            <person name="Liu Z."/>
            <person name="Lyons E."/>
            <person name="Wicker T."/>
            <person name="Salzberg S.L."/>
            <person name="Devos K.M."/>
            <person name="Dvorak J."/>
        </authorList>
    </citation>
    <scope>NUCLEOTIDE SEQUENCE [LARGE SCALE GENOMIC DNA]</scope>
    <source>
        <strain evidence="3">cv. AL8/78</strain>
    </source>
</reference>
<accession>A0A453NGP5</accession>
<evidence type="ECO:0000313" key="4">
    <source>
        <dbReference type="Proteomes" id="UP000015105"/>
    </source>
</evidence>
<dbReference type="Gramene" id="AET6Gv20371300.6">
    <property type="protein sequence ID" value="AET6Gv20371300.6"/>
    <property type="gene ID" value="AET6Gv20371300"/>
</dbReference>